<keyword evidence="1" id="KW-0472">Membrane</keyword>
<feature type="transmembrane region" description="Helical" evidence="1">
    <location>
        <begin position="124"/>
        <end position="145"/>
    </location>
</feature>
<feature type="transmembrane region" description="Helical" evidence="1">
    <location>
        <begin position="157"/>
        <end position="178"/>
    </location>
</feature>
<protein>
    <submittedName>
        <fullName evidence="2">Uncharacterized protein</fullName>
    </submittedName>
</protein>
<feature type="transmembrane region" description="Helical" evidence="1">
    <location>
        <begin position="46"/>
        <end position="64"/>
    </location>
</feature>
<evidence type="ECO:0000313" key="2">
    <source>
        <dbReference type="EMBL" id="KAB0793301.1"/>
    </source>
</evidence>
<keyword evidence="3" id="KW-1185">Reference proteome</keyword>
<dbReference type="EMBL" id="VVIM01000009">
    <property type="protein sequence ID" value="KAB0793301.1"/>
    <property type="molecule type" value="Genomic_DNA"/>
</dbReference>
<gene>
    <name evidence="2" type="ORF">PPYR_12921</name>
</gene>
<sequence length="182" mass="20876">MFSFKFKMCRSSRFPNPFQFLAASLRRDQSALKKACHFPLLDLCNMYGAFVGLLGMGVCLYDMLKIVQGGRTLPCSFYRGKIDLHIKCLTPEHERDCKLINLVLSFQSYALLVAGSTMRNPYLFLPWLALYALVIAGDMTVVTIQLFKEGIDFEKRFLISSIVLIYNWLAIFCMFVHMNVGR</sequence>
<dbReference type="Proteomes" id="UP000327044">
    <property type="component" value="Unassembled WGS sequence"/>
</dbReference>
<evidence type="ECO:0000313" key="3">
    <source>
        <dbReference type="Proteomes" id="UP000327044"/>
    </source>
</evidence>
<accession>A0A5N4A7J8</accession>
<dbReference type="InParanoid" id="A0A5N4A7J8"/>
<organism evidence="2 3">
    <name type="scientific">Photinus pyralis</name>
    <name type="common">Common eastern firefly</name>
    <name type="synonym">Lampyris pyralis</name>
    <dbReference type="NCBI Taxonomy" id="7054"/>
    <lineage>
        <taxon>Eukaryota</taxon>
        <taxon>Metazoa</taxon>
        <taxon>Ecdysozoa</taxon>
        <taxon>Arthropoda</taxon>
        <taxon>Hexapoda</taxon>
        <taxon>Insecta</taxon>
        <taxon>Pterygota</taxon>
        <taxon>Neoptera</taxon>
        <taxon>Endopterygota</taxon>
        <taxon>Coleoptera</taxon>
        <taxon>Polyphaga</taxon>
        <taxon>Elateriformia</taxon>
        <taxon>Elateroidea</taxon>
        <taxon>Lampyridae</taxon>
        <taxon>Lampyrinae</taxon>
        <taxon>Photinus</taxon>
    </lineage>
</organism>
<dbReference type="OrthoDB" id="7700731at2759"/>
<keyword evidence="1" id="KW-1133">Transmembrane helix</keyword>
<name>A0A5N4A7J8_PHOPY</name>
<reference evidence="2 3" key="1">
    <citation type="journal article" date="2018" name="Elife">
        <title>Firefly genomes illuminate parallel origins of bioluminescence in beetles.</title>
        <authorList>
            <person name="Fallon T.R."/>
            <person name="Lower S.E."/>
            <person name="Chang C.H."/>
            <person name="Bessho-Uehara M."/>
            <person name="Martin G.J."/>
            <person name="Bewick A.J."/>
            <person name="Behringer M."/>
            <person name="Debat H.J."/>
            <person name="Wong I."/>
            <person name="Day J.C."/>
            <person name="Suvorov A."/>
            <person name="Silva C.J."/>
            <person name="Stanger-Hall K.F."/>
            <person name="Hall D.W."/>
            <person name="Schmitz R.J."/>
            <person name="Nelson D.R."/>
            <person name="Lewis S.M."/>
            <person name="Shigenobu S."/>
            <person name="Bybee S.M."/>
            <person name="Larracuente A.M."/>
            <person name="Oba Y."/>
            <person name="Weng J.K."/>
        </authorList>
    </citation>
    <scope>NUCLEOTIDE SEQUENCE [LARGE SCALE GENOMIC DNA]</scope>
    <source>
        <strain evidence="2">1611_PpyrPB1</strain>
        <tissue evidence="2">Whole body</tissue>
    </source>
</reference>
<evidence type="ECO:0000256" key="1">
    <source>
        <dbReference type="SAM" id="Phobius"/>
    </source>
</evidence>
<keyword evidence="1" id="KW-0812">Transmembrane</keyword>
<proteinExistence type="predicted"/>
<comment type="caution">
    <text evidence="2">The sequence shown here is derived from an EMBL/GenBank/DDBJ whole genome shotgun (WGS) entry which is preliminary data.</text>
</comment>
<dbReference type="AlphaFoldDB" id="A0A5N4A7J8"/>